<evidence type="ECO:0000256" key="1">
    <source>
        <dbReference type="SAM" id="MobiDB-lite"/>
    </source>
</evidence>
<dbReference type="Proteomes" id="UP001497516">
    <property type="component" value="Chromosome 5"/>
</dbReference>
<feature type="compositionally biased region" description="Basic residues" evidence="1">
    <location>
        <begin position="49"/>
        <end position="66"/>
    </location>
</feature>
<accession>A0AAV2EMU6</accession>
<evidence type="ECO:0000313" key="2">
    <source>
        <dbReference type="EMBL" id="CAL1386845.1"/>
    </source>
</evidence>
<proteinExistence type="predicted"/>
<name>A0AAV2EMU6_9ROSI</name>
<organism evidence="2 3">
    <name type="scientific">Linum trigynum</name>
    <dbReference type="NCBI Taxonomy" id="586398"/>
    <lineage>
        <taxon>Eukaryota</taxon>
        <taxon>Viridiplantae</taxon>
        <taxon>Streptophyta</taxon>
        <taxon>Embryophyta</taxon>
        <taxon>Tracheophyta</taxon>
        <taxon>Spermatophyta</taxon>
        <taxon>Magnoliopsida</taxon>
        <taxon>eudicotyledons</taxon>
        <taxon>Gunneridae</taxon>
        <taxon>Pentapetalae</taxon>
        <taxon>rosids</taxon>
        <taxon>fabids</taxon>
        <taxon>Malpighiales</taxon>
        <taxon>Linaceae</taxon>
        <taxon>Linum</taxon>
    </lineage>
</organism>
<reference evidence="2 3" key="1">
    <citation type="submission" date="2024-04" db="EMBL/GenBank/DDBJ databases">
        <authorList>
            <person name="Fracassetti M."/>
        </authorList>
    </citation>
    <scope>NUCLEOTIDE SEQUENCE [LARGE SCALE GENOMIC DNA]</scope>
</reference>
<dbReference type="AlphaFoldDB" id="A0AAV2EMU6"/>
<feature type="region of interest" description="Disordered" evidence="1">
    <location>
        <begin position="33"/>
        <end position="66"/>
    </location>
</feature>
<protein>
    <submittedName>
        <fullName evidence="2">Uncharacterized protein</fullName>
    </submittedName>
</protein>
<feature type="compositionally biased region" description="Basic and acidic residues" evidence="1">
    <location>
        <begin position="33"/>
        <end position="44"/>
    </location>
</feature>
<sequence>MAPLSTSWLRPWLSVCPASGGRNSLNLLKFRDGSDPGSSRHFENPRSIPLRRRRRGRGRRKQLWRS</sequence>
<gene>
    <name evidence="2" type="ORF">LTRI10_LOCUS27861</name>
</gene>
<evidence type="ECO:0000313" key="3">
    <source>
        <dbReference type="Proteomes" id="UP001497516"/>
    </source>
</evidence>
<dbReference type="EMBL" id="OZ034818">
    <property type="protein sequence ID" value="CAL1386845.1"/>
    <property type="molecule type" value="Genomic_DNA"/>
</dbReference>
<keyword evidence="3" id="KW-1185">Reference proteome</keyword>